<feature type="transmembrane region" description="Helical" evidence="6">
    <location>
        <begin position="187"/>
        <end position="208"/>
    </location>
</feature>
<dbReference type="InterPro" id="IPR036259">
    <property type="entry name" value="MFS_trans_sf"/>
</dbReference>
<dbReference type="PANTHER" id="PTHR23501:SF6">
    <property type="entry name" value="MULTIDRUG TRANSPORTER, PUTATIVE (AFU_ORTHOLOGUE AFUA_3G14560)-RELATED"/>
    <property type="match status" value="1"/>
</dbReference>
<evidence type="ECO:0000313" key="8">
    <source>
        <dbReference type="EMBL" id="KIH89265.1"/>
    </source>
</evidence>
<reference evidence="8 9" key="1">
    <citation type="journal article" date="2014" name="BMC Genomics">
        <title>Comparative genomics of the major fungal agents of human and animal Sporotrichosis: Sporothrix schenckii and Sporothrix brasiliensis.</title>
        <authorList>
            <person name="Teixeira M.M."/>
            <person name="de Almeida L.G."/>
            <person name="Kubitschek-Barreira P."/>
            <person name="Alves F.L."/>
            <person name="Kioshima E.S."/>
            <person name="Abadio A.K."/>
            <person name="Fernandes L."/>
            <person name="Derengowski L.S."/>
            <person name="Ferreira K.S."/>
            <person name="Souza R.C."/>
            <person name="Ruiz J.C."/>
            <person name="de Andrade N.C."/>
            <person name="Paes H.C."/>
            <person name="Nicola A.M."/>
            <person name="Albuquerque P."/>
            <person name="Gerber A.L."/>
            <person name="Martins V.P."/>
            <person name="Peconick L.D."/>
            <person name="Neto A.V."/>
            <person name="Chaucanez C.B."/>
            <person name="Silva P.A."/>
            <person name="Cunha O.L."/>
            <person name="de Oliveira F.F."/>
            <person name="dos Santos T.C."/>
            <person name="Barros A.L."/>
            <person name="Soares M.A."/>
            <person name="de Oliveira L.M."/>
            <person name="Marini M.M."/>
            <person name="Villalobos-Duno H."/>
            <person name="Cunha M.M."/>
            <person name="de Hoog S."/>
            <person name="da Silveira J.F."/>
            <person name="Henrissat B."/>
            <person name="Nino-Vega G.A."/>
            <person name="Cisalpino P.S."/>
            <person name="Mora-Montes H.M."/>
            <person name="Almeida S.R."/>
            <person name="Stajich J.E."/>
            <person name="Lopes-Bezerra L.M."/>
            <person name="Vasconcelos A.T."/>
            <person name="Felipe M.S."/>
        </authorList>
    </citation>
    <scope>NUCLEOTIDE SEQUENCE [LARGE SCALE GENOMIC DNA]</scope>
    <source>
        <strain evidence="8 9">5110</strain>
    </source>
</reference>
<organism evidence="8 9">
    <name type="scientific">Sporothrix brasiliensis 5110</name>
    <dbReference type="NCBI Taxonomy" id="1398154"/>
    <lineage>
        <taxon>Eukaryota</taxon>
        <taxon>Fungi</taxon>
        <taxon>Dikarya</taxon>
        <taxon>Ascomycota</taxon>
        <taxon>Pezizomycotina</taxon>
        <taxon>Sordariomycetes</taxon>
        <taxon>Sordariomycetidae</taxon>
        <taxon>Ophiostomatales</taxon>
        <taxon>Ophiostomataceae</taxon>
        <taxon>Sporothrix</taxon>
    </lineage>
</organism>
<dbReference type="GeneID" id="63680075"/>
<evidence type="ECO:0000256" key="3">
    <source>
        <dbReference type="ARBA" id="ARBA00022989"/>
    </source>
</evidence>
<dbReference type="Gene3D" id="1.20.1250.20">
    <property type="entry name" value="MFS general substrate transporter like domains"/>
    <property type="match status" value="2"/>
</dbReference>
<dbReference type="PANTHER" id="PTHR23501">
    <property type="entry name" value="MAJOR FACILITATOR SUPERFAMILY"/>
    <property type="match status" value="1"/>
</dbReference>
<feature type="transmembrane region" description="Helical" evidence="6">
    <location>
        <begin position="248"/>
        <end position="268"/>
    </location>
</feature>
<dbReference type="PROSITE" id="PS50850">
    <property type="entry name" value="MFS"/>
    <property type="match status" value="1"/>
</dbReference>
<feature type="transmembrane region" description="Helical" evidence="6">
    <location>
        <begin position="431"/>
        <end position="453"/>
    </location>
</feature>
<evidence type="ECO:0000259" key="7">
    <source>
        <dbReference type="PROSITE" id="PS50850"/>
    </source>
</evidence>
<evidence type="ECO:0000256" key="1">
    <source>
        <dbReference type="ARBA" id="ARBA00004141"/>
    </source>
</evidence>
<dbReference type="VEuPathDB" id="FungiDB:SPBR_06898"/>
<evidence type="ECO:0000256" key="6">
    <source>
        <dbReference type="SAM" id="Phobius"/>
    </source>
</evidence>
<gene>
    <name evidence="8" type="ORF">SPBR_06898</name>
</gene>
<accession>A0A0C2IQV1</accession>
<sequence>MAQVTNSRQTGSEIDPLLPPAAGGQRTIGYSNGFSSGFSNGFSNGSSSSSTTGVPGDTANATDNDDAASRSSARRRLSDASSAANSHLLTPGRTYAIVFSMWVLIFLQASNVSGMTMAQSAVAADLDAYEHAMWFTSAYLISSASFAPVIGRLATVFAPSHLIAASSLCFAVGAVVTAYAQSLPIFLLGRVIVGLGAAGTMSLTLIAVLQFTSKRRRGLFVGLANAGFTIGLSSGAIVYGALQAAVGWRVLFLMQAPFALLAGVGVLLSMPKLGAHELGGGATPVDKHGRELTVWQKLARIDYLGAALLALTILLFLYGLSGTVHPKYILLSGVSLLLFIATDVWYVPRVTGGEPIVPVEVLRSRGVLFSCLAQLGVMSARWTVLYYAPIYVLAVRGFSAATSGSALIPTNVGFGIGGLVIGWLHVRRSGAFWLPCVVSLFLFAGSLAAVGLLSRADASGLSTAAYVLALFANGFCTGAYLNYTLAHVLHLTRPSTHFIITSLLATFRGFAGSFGTSIGGGFFMRRLAIQLADGFAQLDGGNLSSARRTLITQLAGSPALVFGNDRQGHAVLNDAERRVAVSGYESALGELYRWAAIVALVVILVQAGTGWTAPKPLPAVDTAEGSAVFGDEDEEEEILEAFAEHDTTMEA</sequence>
<feature type="domain" description="Major facilitator superfamily (MFS) profile" evidence="7">
    <location>
        <begin position="97"/>
        <end position="613"/>
    </location>
</feature>
<feature type="transmembrane region" description="Helical" evidence="6">
    <location>
        <begin position="162"/>
        <end position="181"/>
    </location>
</feature>
<dbReference type="Pfam" id="PF07690">
    <property type="entry name" value="MFS_1"/>
    <property type="match status" value="1"/>
</dbReference>
<feature type="transmembrane region" description="Helical" evidence="6">
    <location>
        <begin position="303"/>
        <end position="322"/>
    </location>
</feature>
<dbReference type="GO" id="GO:0000329">
    <property type="term" value="C:fungal-type vacuole membrane"/>
    <property type="evidence" value="ECO:0007669"/>
    <property type="project" value="TreeGrafter"/>
</dbReference>
<comment type="subcellular location">
    <subcellularLocation>
        <location evidence="1">Membrane</location>
        <topology evidence="1">Multi-pass membrane protein</topology>
    </subcellularLocation>
</comment>
<feature type="transmembrane region" description="Helical" evidence="6">
    <location>
        <begin position="132"/>
        <end position="150"/>
    </location>
</feature>
<evidence type="ECO:0000256" key="2">
    <source>
        <dbReference type="ARBA" id="ARBA00022692"/>
    </source>
</evidence>
<feature type="transmembrane region" description="Helical" evidence="6">
    <location>
        <begin position="367"/>
        <end position="388"/>
    </location>
</feature>
<feature type="transmembrane region" description="Helical" evidence="6">
    <location>
        <begin position="94"/>
        <end position="112"/>
    </location>
</feature>
<proteinExistence type="predicted"/>
<dbReference type="HOGENOM" id="CLU_000960_22_3_1"/>
<dbReference type="OrthoDB" id="4160219at2759"/>
<feature type="transmembrane region" description="Helical" evidence="6">
    <location>
        <begin position="328"/>
        <end position="347"/>
    </location>
</feature>
<feature type="compositionally biased region" description="Polar residues" evidence="5">
    <location>
        <begin position="1"/>
        <end position="12"/>
    </location>
</feature>
<keyword evidence="9" id="KW-1185">Reference proteome</keyword>
<feature type="region of interest" description="Disordered" evidence="5">
    <location>
        <begin position="43"/>
        <end position="76"/>
    </location>
</feature>
<comment type="caution">
    <text evidence="8">The sequence shown here is derived from an EMBL/GenBank/DDBJ whole genome shotgun (WGS) entry which is preliminary data.</text>
</comment>
<evidence type="ECO:0000313" key="9">
    <source>
        <dbReference type="Proteomes" id="UP000031575"/>
    </source>
</evidence>
<protein>
    <submittedName>
        <fullName evidence="8">MFS multidrug transporter</fullName>
    </submittedName>
</protein>
<keyword evidence="3 6" id="KW-1133">Transmembrane helix</keyword>
<feature type="region of interest" description="Disordered" evidence="5">
    <location>
        <begin position="1"/>
        <end position="29"/>
    </location>
</feature>
<evidence type="ECO:0000256" key="4">
    <source>
        <dbReference type="ARBA" id="ARBA00023136"/>
    </source>
</evidence>
<dbReference type="InterPro" id="IPR020846">
    <property type="entry name" value="MFS_dom"/>
</dbReference>
<feature type="transmembrane region" description="Helical" evidence="6">
    <location>
        <begin position="400"/>
        <end position="424"/>
    </location>
</feature>
<dbReference type="EMBL" id="AWTV01000009">
    <property type="protein sequence ID" value="KIH89265.1"/>
    <property type="molecule type" value="Genomic_DNA"/>
</dbReference>
<dbReference type="Proteomes" id="UP000031575">
    <property type="component" value="Unassembled WGS sequence"/>
</dbReference>
<feature type="transmembrane region" description="Helical" evidence="6">
    <location>
        <begin position="220"/>
        <end position="242"/>
    </location>
</feature>
<keyword evidence="4 6" id="KW-0472">Membrane</keyword>
<dbReference type="GO" id="GO:0015174">
    <property type="term" value="F:basic amino acid transmembrane transporter activity"/>
    <property type="evidence" value="ECO:0007669"/>
    <property type="project" value="TreeGrafter"/>
</dbReference>
<dbReference type="AlphaFoldDB" id="A0A0C2IQV1"/>
<dbReference type="InterPro" id="IPR011701">
    <property type="entry name" value="MFS"/>
</dbReference>
<name>A0A0C2IQV1_9PEZI</name>
<evidence type="ECO:0000256" key="5">
    <source>
        <dbReference type="SAM" id="MobiDB-lite"/>
    </source>
</evidence>
<feature type="transmembrane region" description="Helical" evidence="6">
    <location>
        <begin position="498"/>
        <end position="523"/>
    </location>
</feature>
<dbReference type="RefSeq" id="XP_040617275.1">
    <property type="nucleotide sequence ID" value="XM_040765154.1"/>
</dbReference>
<feature type="transmembrane region" description="Helical" evidence="6">
    <location>
        <begin position="465"/>
        <end position="486"/>
    </location>
</feature>
<keyword evidence="2 6" id="KW-0812">Transmembrane</keyword>
<dbReference type="SUPFAM" id="SSF103473">
    <property type="entry name" value="MFS general substrate transporter"/>
    <property type="match status" value="1"/>
</dbReference>